<accession>A0ACC0BDS4</accession>
<gene>
    <name evidence="1" type="ORF">M9H77_11156</name>
</gene>
<evidence type="ECO:0000313" key="2">
    <source>
        <dbReference type="Proteomes" id="UP001060085"/>
    </source>
</evidence>
<protein>
    <submittedName>
        <fullName evidence="1">Uncharacterized protein</fullName>
    </submittedName>
</protein>
<comment type="caution">
    <text evidence="1">The sequence shown here is derived from an EMBL/GenBank/DDBJ whole genome shotgun (WGS) entry which is preliminary data.</text>
</comment>
<name>A0ACC0BDS4_CATRO</name>
<proteinExistence type="predicted"/>
<dbReference type="Proteomes" id="UP001060085">
    <property type="component" value="Linkage Group LG03"/>
</dbReference>
<keyword evidence="2" id="KW-1185">Reference proteome</keyword>
<reference evidence="2" key="1">
    <citation type="journal article" date="2023" name="Nat. Plants">
        <title>Single-cell RNA sequencing provides a high-resolution roadmap for understanding the multicellular compartmentation of specialized metabolism.</title>
        <authorList>
            <person name="Sun S."/>
            <person name="Shen X."/>
            <person name="Li Y."/>
            <person name="Li Y."/>
            <person name="Wang S."/>
            <person name="Li R."/>
            <person name="Zhang H."/>
            <person name="Shen G."/>
            <person name="Guo B."/>
            <person name="Wei J."/>
            <person name="Xu J."/>
            <person name="St-Pierre B."/>
            <person name="Chen S."/>
            <person name="Sun C."/>
        </authorList>
    </citation>
    <scope>NUCLEOTIDE SEQUENCE [LARGE SCALE GENOMIC DNA]</scope>
</reference>
<sequence>MAEDLRDLYYHQPFHESSPNNFYSNSNITSNTYASVMATENSSLLHSSHMLDPSFMSLGEFLLQGSSDHHHHPDAIARAFGLSSSVDIQQPAAPKSSFPLVVKDHDQGATCGGEIPVTPNSSISSSSTEAANGDHEDTNNKGKKDKQQLMDTHEDDHESPKKDQNKSKKKGEKKEKQPRFAFMTKSEVDHLEDGYRWRKYGQKAVKNSPYPRSYYRCTTQKCPVKKRVERSFQDPSIVITTYEGTHNHHVPATLRGNVAAGLMLHPPMSSILNPTGPPPPTSLLPQQLLAQMPPHLYGHGGGSGAGSMYQQNQNQFQQQLQFQDYGLLQDMVPGSMFMKPEP</sequence>
<dbReference type="EMBL" id="CM044703">
    <property type="protein sequence ID" value="KAI5670792.1"/>
    <property type="molecule type" value="Genomic_DNA"/>
</dbReference>
<evidence type="ECO:0000313" key="1">
    <source>
        <dbReference type="EMBL" id="KAI5670792.1"/>
    </source>
</evidence>
<organism evidence="1 2">
    <name type="scientific">Catharanthus roseus</name>
    <name type="common">Madagascar periwinkle</name>
    <name type="synonym">Vinca rosea</name>
    <dbReference type="NCBI Taxonomy" id="4058"/>
    <lineage>
        <taxon>Eukaryota</taxon>
        <taxon>Viridiplantae</taxon>
        <taxon>Streptophyta</taxon>
        <taxon>Embryophyta</taxon>
        <taxon>Tracheophyta</taxon>
        <taxon>Spermatophyta</taxon>
        <taxon>Magnoliopsida</taxon>
        <taxon>eudicotyledons</taxon>
        <taxon>Gunneridae</taxon>
        <taxon>Pentapetalae</taxon>
        <taxon>asterids</taxon>
        <taxon>lamiids</taxon>
        <taxon>Gentianales</taxon>
        <taxon>Apocynaceae</taxon>
        <taxon>Rauvolfioideae</taxon>
        <taxon>Vinceae</taxon>
        <taxon>Catharanthinae</taxon>
        <taxon>Catharanthus</taxon>
    </lineage>
</organism>